<dbReference type="RefSeq" id="XP_009850468.1">
    <property type="nucleotide sequence ID" value="XM_009852166.1"/>
</dbReference>
<gene>
    <name evidence="2" type="ORF">NEUTE1DRAFT_100266</name>
</gene>
<evidence type="ECO:0000256" key="1">
    <source>
        <dbReference type="SAM" id="MobiDB-lite"/>
    </source>
</evidence>
<evidence type="ECO:0000313" key="2">
    <source>
        <dbReference type="EMBL" id="EGO57326.1"/>
    </source>
</evidence>
<dbReference type="HOGENOM" id="CLU_1482392_0_0_1"/>
<name>F8MJY9_NEUT8</name>
<keyword evidence="3" id="KW-1185">Reference proteome</keyword>
<dbReference type="EMBL" id="GL891304">
    <property type="protein sequence ID" value="EGO57326.1"/>
    <property type="molecule type" value="Genomic_DNA"/>
</dbReference>
<organism evidence="2 3">
    <name type="scientific">Neurospora tetrasperma (strain FGSC 2508 / ATCC MYA-4615 / P0657)</name>
    <dbReference type="NCBI Taxonomy" id="510951"/>
    <lineage>
        <taxon>Eukaryota</taxon>
        <taxon>Fungi</taxon>
        <taxon>Dikarya</taxon>
        <taxon>Ascomycota</taxon>
        <taxon>Pezizomycotina</taxon>
        <taxon>Sordariomycetes</taxon>
        <taxon>Sordariomycetidae</taxon>
        <taxon>Sordariales</taxon>
        <taxon>Sordariaceae</taxon>
        <taxon>Neurospora</taxon>
    </lineage>
</organism>
<dbReference type="VEuPathDB" id="FungiDB:NEUTE1DRAFT_100266"/>
<accession>F8MJY9</accession>
<protein>
    <submittedName>
        <fullName evidence="2">Uncharacterized protein</fullName>
    </submittedName>
</protein>
<feature type="compositionally biased region" description="Basic and acidic residues" evidence="1">
    <location>
        <begin position="130"/>
        <end position="147"/>
    </location>
</feature>
<proteinExistence type="predicted"/>
<evidence type="ECO:0000313" key="3">
    <source>
        <dbReference type="Proteomes" id="UP000008065"/>
    </source>
</evidence>
<dbReference type="KEGG" id="nte:NEUTE1DRAFT100266"/>
<dbReference type="AlphaFoldDB" id="F8MJY9"/>
<feature type="region of interest" description="Disordered" evidence="1">
    <location>
        <begin position="122"/>
        <end position="152"/>
    </location>
</feature>
<dbReference type="GeneID" id="20821651"/>
<reference evidence="3" key="1">
    <citation type="journal article" date="2011" name="Genetics">
        <title>Massive changes in genome architecture accompany the transition to self-fertility in the filamentous fungus Neurospora tetrasperma.</title>
        <authorList>
            <person name="Ellison C.E."/>
            <person name="Stajich J.E."/>
            <person name="Jacobson D.J."/>
            <person name="Natvig D.O."/>
            <person name="Lapidus A."/>
            <person name="Foster B."/>
            <person name="Aerts A."/>
            <person name="Riley R."/>
            <person name="Lindquist E.A."/>
            <person name="Grigoriev I.V."/>
            <person name="Taylor J.W."/>
        </authorList>
    </citation>
    <scope>NUCLEOTIDE SEQUENCE [LARGE SCALE GENOMIC DNA]</scope>
    <source>
        <strain evidence="3">FGSC 2508 / P0657</strain>
    </source>
</reference>
<dbReference type="Proteomes" id="UP000008065">
    <property type="component" value="Unassembled WGS sequence"/>
</dbReference>
<sequence>MELDHVTLLRLGTFETRHDGTKYGEEYDSIQRRWHARAHTHAHTTFFLDKWKLPFSNKRKRQARSIQPSIHLHGFFSSIYTAYTDAMRPMFISSTGCSAPLACCSCYTRKGHQCNPTPSVEFAETGRNTGEGDKKRLKDPVDKKERGNGMAPLENPVARIRLVLLDR</sequence>
<dbReference type="OrthoDB" id="10355664at2759"/>